<reference evidence="1 2" key="1">
    <citation type="journal article" date="2024" name="Plant Biotechnol. J.">
        <title>Genome and CRISPR/Cas9 system of a widespread forest tree (Populus alba) in the world.</title>
        <authorList>
            <person name="Liu Y.J."/>
            <person name="Jiang P.F."/>
            <person name="Han X.M."/>
            <person name="Li X.Y."/>
            <person name="Wang H.M."/>
            <person name="Wang Y.J."/>
            <person name="Wang X.X."/>
            <person name="Zeng Q.Y."/>
        </authorList>
    </citation>
    <scope>NUCLEOTIDE SEQUENCE [LARGE SCALE GENOMIC DNA]</scope>
    <source>
        <strain evidence="2">cv. PAL-ZL1</strain>
    </source>
</reference>
<accession>A0ACC4CBV0</accession>
<comment type="caution">
    <text evidence="1">The sequence shown here is derived from an EMBL/GenBank/DDBJ whole genome shotgun (WGS) entry which is preliminary data.</text>
</comment>
<proteinExistence type="predicted"/>
<dbReference type="Proteomes" id="UP000309997">
    <property type="component" value="Unassembled WGS sequence"/>
</dbReference>
<protein>
    <submittedName>
        <fullName evidence="1">Uncharacterized protein</fullName>
    </submittedName>
</protein>
<keyword evidence="2" id="KW-1185">Reference proteome</keyword>
<organism evidence="1 2">
    <name type="scientific">Populus alba</name>
    <name type="common">White poplar</name>
    <dbReference type="NCBI Taxonomy" id="43335"/>
    <lineage>
        <taxon>Eukaryota</taxon>
        <taxon>Viridiplantae</taxon>
        <taxon>Streptophyta</taxon>
        <taxon>Embryophyta</taxon>
        <taxon>Tracheophyta</taxon>
        <taxon>Spermatophyta</taxon>
        <taxon>Magnoliopsida</taxon>
        <taxon>eudicotyledons</taxon>
        <taxon>Gunneridae</taxon>
        <taxon>Pentapetalae</taxon>
        <taxon>rosids</taxon>
        <taxon>fabids</taxon>
        <taxon>Malpighiales</taxon>
        <taxon>Salicaceae</taxon>
        <taxon>Saliceae</taxon>
        <taxon>Populus</taxon>
    </lineage>
</organism>
<sequence length="147" mass="16623">MVPPNVMPGMLKTASDMMSKMSPEKLQKMFEMASSSRGNVNRNDGISGTSSSSFPASTSDMQEQMRDQMKDPAMQQIFTSMMKNMSTEMMTNMRSKEKLKVQRRHKMLMQRLQIKCLYSLRCLCRLAEPAAVHALLTAADDGDEEEL</sequence>
<gene>
    <name evidence="1" type="ORF">D5086_010895</name>
</gene>
<name>A0ACC4CBV0_POPAL</name>
<evidence type="ECO:0000313" key="2">
    <source>
        <dbReference type="Proteomes" id="UP000309997"/>
    </source>
</evidence>
<dbReference type="EMBL" id="RCHU02000005">
    <property type="protein sequence ID" value="KAL3592255.1"/>
    <property type="molecule type" value="Genomic_DNA"/>
</dbReference>
<evidence type="ECO:0000313" key="1">
    <source>
        <dbReference type="EMBL" id="KAL3592255.1"/>
    </source>
</evidence>